<evidence type="ECO:0000313" key="1">
    <source>
        <dbReference type="EMBL" id="ROT47485.1"/>
    </source>
</evidence>
<dbReference type="AlphaFoldDB" id="A0A3N2QCI7"/>
<name>A0A3N2QCI7_9BACT</name>
<dbReference type="EMBL" id="RARA01000023">
    <property type="protein sequence ID" value="ROT47485.1"/>
    <property type="molecule type" value="Genomic_DNA"/>
</dbReference>
<dbReference type="Proteomes" id="UP000270927">
    <property type="component" value="Unassembled WGS sequence"/>
</dbReference>
<sequence length="78" mass="9196">MGTSCLYYEAQILEFIKIMEPLLNHCTDVNIARSRCNRKLQRLCYKAVVIENKNFIKERNLYPNVSLKKNINYTILAL</sequence>
<accession>A0A3N2QCI7</accession>
<reference evidence="1 2" key="1">
    <citation type="submission" date="2018-09" db="EMBL/GenBank/DDBJ databases">
        <title>Comparative Genomics of Wolbachia-Cardinium Dual Endosymbiosis in a Plant-Parasitic Nematode.</title>
        <authorList>
            <person name="Brown A.M.V."/>
            <person name="Wasala S.K."/>
            <person name="Howe D.K."/>
            <person name="Peetz A.B."/>
            <person name="Zasada I.A."/>
            <person name="Denver D.R."/>
        </authorList>
    </citation>
    <scope>NUCLEOTIDE SEQUENCE [LARGE SCALE GENOMIC DNA]</scope>
    <source>
        <strain evidence="1 2">Pp_1</strain>
    </source>
</reference>
<evidence type="ECO:0000313" key="2">
    <source>
        <dbReference type="Proteomes" id="UP000270927"/>
    </source>
</evidence>
<comment type="caution">
    <text evidence="1">The sequence shown here is derived from an EMBL/GenBank/DDBJ whole genome shotgun (WGS) entry which is preliminary data.</text>
</comment>
<protein>
    <submittedName>
        <fullName evidence="1">Uncharacterized protein</fullName>
    </submittedName>
</protein>
<organism evidence="1 2">
    <name type="scientific">Candidatus Cardinium hertigii</name>
    <dbReference type="NCBI Taxonomy" id="247481"/>
    <lineage>
        <taxon>Bacteria</taxon>
        <taxon>Pseudomonadati</taxon>
        <taxon>Bacteroidota</taxon>
        <taxon>Cytophagia</taxon>
        <taxon>Cytophagales</taxon>
        <taxon>Amoebophilaceae</taxon>
        <taxon>Candidatus Cardinium</taxon>
    </lineage>
</organism>
<keyword evidence="2" id="KW-1185">Reference proteome</keyword>
<proteinExistence type="predicted"/>
<gene>
    <name evidence="1" type="ORF">EDM02_02425</name>
</gene>